<reference evidence="1 2" key="1">
    <citation type="submission" date="2016-03" db="EMBL/GenBank/DDBJ databases">
        <title>Niastella vici sp. nov., isolated from farmland soil.</title>
        <authorList>
            <person name="Chen L."/>
            <person name="Wang D."/>
            <person name="Yang S."/>
            <person name="Wang G."/>
        </authorList>
    </citation>
    <scope>NUCLEOTIDE SEQUENCE [LARGE SCALE GENOMIC DNA]</scope>
    <source>
        <strain evidence="1 2">DJ57</strain>
    </source>
</reference>
<accession>A0A1V9FEW6</accession>
<dbReference type="Proteomes" id="UP000192796">
    <property type="component" value="Unassembled WGS sequence"/>
</dbReference>
<proteinExistence type="predicted"/>
<evidence type="ECO:0000313" key="2">
    <source>
        <dbReference type="Proteomes" id="UP000192796"/>
    </source>
</evidence>
<name>A0A1V9FEW6_9BACT</name>
<evidence type="ECO:0000313" key="1">
    <source>
        <dbReference type="EMBL" id="OQP56902.1"/>
    </source>
</evidence>
<dbReference type="STRING" id="1703345.A3860_09990"/>
<keyword evidence="2" id="KW-1185">Reference proteome</keyword>
<gene>
    <name evidence="1" type="ORF">A3860_09990</name>
</gene>
<sequence length="64" mass="7344">MIPFTSRAFVCILKYRQLNFCTENTNVSRTFNNKFSQVANPGAGNFVGYPSNFVRSGTLYYIDY</sequence>
<organism evidence="1 2">
    <name type="scientific">Niastella vici</name>
    <dbReference type="NCBI Taxonomy" id="1703345"/>
    <lineage>
        <taxon>Bacteria</taxon>
        <taxon>Pseudomonadati</taxon>
        <taxon>Bacteroidota</taxon>
        <taxon>Chitinophagia</taxon>
        <taxon>Chitinophagales</taxon>
        <taxon>Chitinophagaceae</taxon>
        <taxon>Niastella</taxon>
    </lineage>
</organism>
<protein>
    <submittedName>
        <fullName evidence="1">Uncharacterized protein</fullName>
    </submittedName>
</protein>
<comment type="caution">
    <text evidence="1">The sequence shown here is derived from an EMBL/GenBank/DDBJ whole genome shotgun (WGS) entry which is preliminary data.</text>
</comment>
<dbReference type="EMBL" id="LVYD01000124">
    <property type="protein sequence ID" value="OQP56902.1"/>
    <property type="molecule type" value="Genomic_DNA"/>
</dbReference>
<dbReference type="AlphaFoldDB" id="A0A1V9FEW6"/>